<name>C1D3Z0_DEIDV</name>
<evidence type="ECO:0000259" key="2">
    <source>
        <dbReference type="Pfam" id="PF12706"/>
    </source>
</evidence>
<dbReference type="InterPro" id="IPR036866">
    <property type="entry name" value="RibonucZ/Hydroxyglut_hydro"/>
</dbReference>
<dbReference type="SUPFAM" id="SSF56281">
    <property type="entry name" value="Metallo-hydrolase/oxidoreductase"/>
    <property type="match status" value="1"/>
</dbReference>
<evidence type="ECO:0000256" key="1">
    <source>
        <dbReference type="ARBA" id="ARBA00022801"/>
    </source>
</evidence>
<dbReference type="GO" id="GO:0016787">
    <property type="term" value="F:hydrolase activity"/>
    <property type="evidence" value="ECO:0007669"/>
    <property type="project" value="UniProtKB-KW"/>
</dbReference>
<evidence type="ECO:0000313" key="3">
    <source>
        <dbReference type="EMBL" id="ACO48219.1"/>
    </source>
</evidence>
<keyword evidence="3" id="KW-0614">Plasmid</keyword>
<keyword evidence="1 3" id="KW-0378">Hydrolase</keyword>
<organism evidence="3 4">
    <name type="scientific">Deinococcus deserti (strain DSM 17065 / CIP 109153 / LMG 22923 / VCD115)</name>
    <dbReference type="NCBI Taxonomy" id="546414"/>
    <lineage>
        <taxon>Bacteria</taxon>
        <taxon>Thermotogati</taxon>
        <taxon>Deinococcota</taxon>
        <taxon>Deinococci</taxon>
        <taxon>Deinococcales</taxon>
        <taxon>Deinococcaceae</taxon>
        <taxon>Deinococcus</taxon>
    </lineage>
</organism>
<proteinExistence type="predicted"/>
<dbReference type="AlphaFoldDB" id="C1D3Z0"/>
<dbReference type="PANTHER" id="PTHR43546:SF9">
    <property type="entry name" value="L-ASCORBATE-6-PHOSPHATE LACTONASE ULAG-RELATED"/>
    <property type="match status" value="1"/>
</dbReference>
<feature type="domain" description="Metallo-beta-lactamase" evidence="2">
    <location>
        <begin position="19"/>
        <end position="208"/>
    </location>
</feature>
<gene>
    <name evidence="3" type="ordered locus">Deide_3p02540</name>
</gene>
<dbReference type="InterPro" id="IPR050114">
    <property type="entry name" value="UPF0173_UPF0282_UlaG_hydrolase"/>
</dbReference>
<dbReference type="RefSeq" id="WP_012695091.1">
    <property type="nucleotide sequence ID" value="NC_012528.1"/>
</dbReference>
<protein>
    <submittedName>
        <fullName evidence="3">Putative Zn-dependent hydrolases of the beta-lactamase fold protein</fullName>
    </submittedName>
</protein>
<keyword evidence="4" id="KW-1185">Reference proteome</keyword>
<geneLocation type="plasmid" evidence="4">
    <name>pDeide3</name>
</geneLocation>
<accession>C1D3Z0</accession>
<dbReference type="Gene3D" id="3.60.15.10">
    <property type="entry name" value="Ribonuclease Z/Hydroxyacylglutathione hydrolase-like"/>
    <property type="match status" value="1"/>
</dbReference>
<dbReference type="Proteomes" id="UP000002208">
    <property type="component" value="Plasmid 3"/>
</dbReference>
<dbReference type="KEGG" id="ddr:Deide_3p02540"/>
<sequence>MRLQLIRNATLRLAYAGTTLLVDPFLADQFSLPSIAGKSQNPTAALPVSAEHVVQNVVLVLVSHLHPDHIDLTPPRIPTQLPLLSQPTDADALRAAGFTDVTGISNEFHWKGICITRTGGAHGTGPVGAALGEVSGFVLQAPGEPTVYIAGDTIWNDDVRAAIQAFGPEVIITNSGGALIRDTLIIMDTEQTLAVAAAAPQATVIAVHLEAYDHAPVTRDQLRAAASEAGITERVLVPEDGETIEIYVQ</sequence>
<evidence type="ECO:0000313" key="4">
    <source>
        <dbReference type="Proteomes" id="UP000002208"/>
    </source>
</evidence>
<dbReference type="HOGENOM" id="CLU_096448_0_0_0"/>
<dbReference type="PANTHER" id="PTHR43546">
    <property type="entry name" value="UPF0173 METAL-DEPENDENT HYDROLASE MJ1163-RELATED"/>
    <property type="match status" value="1"/>
</dbReference>
<dbReference type="Pfam" id="PF12706">
    <property type="entry name" value="Lactamase_B_2"/>
    <property type="match status" value="1"/>
</dbReference>
<dbReference type="EMBL" id="CP001117">
    <property type="protein sequence ID" value="ACO48219.1"/>
    <property type="molecule type" value="Genomic_DNA"/>
</dbReference>
<reference evidence="3 4" key="1">
    <citation type="journal article" date="2009" name="PLoS Genet.">
        <title>Alliance of proteomics and genomics to unravel the specificities of Sahara bacterium Deinococcus deserti.</title>
        <authorList>
            <person name="de Groot A."/>
            <person name="Dulermo R."/>
            <person name="Ortet P."/>
            <person name="Blanchard L."/>
            <person name="Guerin P."/>
            <person name="Fernandez B."/>
            <person name="Vacherie B."/>
            <person name="Dossat C."/>
            <person name="Jolivet E."/>
            <person name="Siguier P."/>
            <person name="Chandler M."/>
            <person name="Barakat M."/>
            <person name="Dedieu A."/>
            <person name="Barbe V."/>
            <person name="Heulin T."/>
            <person name="Sommer S."/>
            <person name="Achouak W."/>
            <person name="Armengaud J."/>
        </authorList>
    </citation>
    <scope>NUCLEOTIDE SEQUENCE [LARGE SCALE GENOMIC DNA]</scope>
    <source>
        <strain evidence="4">DSM 17065 / CIP 109153 / LMG 22923 / VCD115</strain>
        <plasmid evidence="4">pDeide3</plasmid>
    </source>
</reference>
<dbReference type="InterPro" id="IPR001279">
    <property type="entry name" value="Metallo-B-lactamas"/>
</dbReference>
<dbReference type="OrthoDB" id="9805728at2"/>